<reference evidence="1 2" key="1">
    <citation type="submission" date="2018-09" db="EMBL/GenBank/DDBJ databases">
        <title>Metagenome Assembled Genomes from an Advanced Water Purification Facility.</title>
        <authorList>
            <person name="Stamps B.W."/>
            <person name="Spear J.R."/>
        </authorList>
    </citation>
    <scope>NUCLEOTIDE SEQUENCE [LARGE SCALE GENOMIC DNA]</scope>
    <source>
        <strain evidence="1">Bin_27_1</strain>
    </source>
</reference>
<gene>
    <name evidence="1" type="ORF">E6Q80_18710</name>
</gene>
<sequence length="69" mass="7907">MSESAIALAAMQLEHGRRQGTTRYRRLKATGTSETQVRQVGENSLNWWRDSRFLRVRVSVDVERAGQMA</sequence>
<comment type="caution">
    <text evidence="1">The sequence shown here is derived from an EMBL/GenBank/DDBJ whole genome shotgun (WGS) entry which is preliminary data.</text>
</comment>
<dbReference type="Proteomes" id="UP000321192">
    <property type="component" value="Unassembled WGS sequence"/>
</dbReference>
<dbReference type="AlphaFoldDB" id="A0A5C7SCX7"/>
<proteinExistence type="predicted"/>
<name>A0A5C7SCX7_THASP</name>
<evidence type="ECO:0000313" key="1">
    <source>
        <dbReference type="EMBL" id="TXH80401.1"/>
    </source>
</evidence>
<protein>
    <submittedName>
        <fullName evidence="1">Uncharacterized protein</fullName>
    </submittedName>
</protein>
<organism evidence="1 2">
    <name type="scientific">Thauera aminoaromatica</name>
    <dbReference type="NCBI Taxonomy" id="164330"/>
    <lineage>
        <taxon>Bacteria</taxon>
        <taxon>Pseudomonadati</taxon>
        <taxon>Pseudomonadota</taxon>
        <taxon>Betaproteobacteria</taxon>
        <taxon>Rhodocyclales</taxon>
        <taxon>Zoogloeaceae</taxon>
        <taxon>Thauera</taxon>
    </lineage>
</organism>
<dbReference type="EMBL" id="SSFD01000312">
    <property type="protein sequence ID" value="TXH80401.1"/>
    <property type="molecule type" value="Genomic_DNA"/>
</dbReference>
<accession>A0A5C7SCX7</accession>
<evidence type="ECO:0000313" key="2">
    <source>
        <dbReference type="Proteomes" id="UP000321192"/>
    </source>
</evidence>
<dbReference type="RefSeq" id="WP_276661167.1">
    <property type="nucleotide sequence ID" value="NZ_SSFD01000312.1"/>
</dbReference>